<dbReference type="PANTHER" id="PTHR33463">
    <property type="entry name" value="NB-ARC DOMAIN-CONTAINING PROTEIN-RELATED"/>
    <property type="match status" value="1"/>
</dbReference>
<dbReference type="Proteomes" id="UP001058974">
    <property type="component" value="Chromosome 5"/>
</dbReference>
<organism evidence="7 8">
    <name type="scientific">Pisum sativum</name>
    <name type="common">Garden pea</name>
    <name type="synonym">Lathyrus oleraceus</name>
    <dbReference type="NCBI Taxonomy" id="3888"/>
    <lineage>
        <taxon>Eukaryota</taxon>
        <taxon>Viridiplantae</taxon>
        <taxon>Streptophyta</taxon>
        <taxon>Embryophyta</taxon>
        <taxon>Tracheophyta</taxon>
        <taxon>Spermatophyta</taxon>
        <taxon>Magnoliopsida</taxon>
        <taxon>eudicotyledons</taxon>
        <taxon>Gunneridae</taxon>
        <taxon>Pentapetalae</taxon>
        <taxon>rosids</taxon>
        <taxon>fabids</taxon>
        <taxon>Fabales</taxon>
        <taxon>Fabaceae</taxon>
        <taxon>Papilionoideae</taxon>
        <taxon>50 kb inversion clade</taxon>
        <taxon>NPAAA clade</taxon>
        <taxon>Hologalegina</taxon>
        <taxon>IRL clade</taxon>
        <taxon>Fabeae</taxon>
        <taxon>Lathyrus</taxon>
    </lineage>
</organism>
<dbReference type="InterPro" id="IPR027417">
    <property type="entry name" value="P-loop_NTPase"/>
</dbReference>
<dbReference type="Pfam" id="PF23247">
    <property type="entry name" value="LRR_RPS2"/>
    <property type="match status" value="3"/>
</dbReference>
<comment type="similarity">
    <text evidence="1">Belongs to the disease resistance NB-LRR family.</text>
</comment>
<dbReference type="InterPro" id="IPR042197">
    <property type="entry name" value="Apaf_helical"/>
</dbReference>
<dbReference type="InterPro" id="IPR057135">
    <property type="entry name" value="At4g27190-like_LRR"/>
</dbReference>
<evidence type="ECO:0000256" key="3">
    <source>
        <dbReference type="ARBA" id="ARBA00022821"/>
    </source>
</evidence>
<evidence type="ECO:0000313" key="7">
    <source>
        <dbReference type="EMBL" id="KAI5408412.1"/>
    </source>
</evidence>
<keyword evidence="4" id="KW-0067">ATP-binding</keyword>
<dbReference type="SUPFAM" id="SSF52540">
    <property type="entry name" value="P-loop containing nucleoside triphosphate hydrolases"/>
    <property type="match status" value="1"/>
</dbReference>
<evidence type="ECO:0000259" key="6">
    <source>
        <dbReference type="Pfam" id="PF23247"/>
    </source>
</evidence>
<dbReference type="InterPro" id="IPR032675">
    <property type="entry name" value="LRR_dom_sf"/>
</dbReference>
<dbReference type="GO" id="GO:0006952">
    <property type="term" value="P:defense response"/>
    <property type="evidence" value="ECO:0007669"/>
    <property type="project" value="UniProtKB-KW"/>
</dbReference>
<accession>A0A9D5AED1</accession>
<dbReference type="Gramene" id="Psat05G0429700-T1">
    <property type="protein sequence ID" value="KAI5408412.1"/>
    <property type="gene ID" value="KIW84_054297"/>
</dbReference>
<dbReference type="PRINTS" id="PR00364">
    <property type="entry name" value="DISEASERSIST"/>
</dbReference>
<dbReference type="SUPFAM" id="SSF52058">
    <property type="entry name" value="L domain-like"/>
    <property type="match status" value="1"/>
</dbReference>
<evidence type="ECO:0000256" key="2">
    <source>
        <dbReference type="ARBA" id="ARBA00022741"/>
    </source>
</evidence>
<feature type="domain" description="Disease resistance protein At4g27190-like leucine-rich repeats" evidence="6">
    <location>
        <begin position="1295"/>
        <end position="1383"/>
    </location>
</feature>
<dbReference type="Gene3D" id="3.80.10.10">
    <property type="entry name" value="Ribonuclease Inhibitor"/>
    <property type="match status" value="4"/>
</dbReference>
<keyword evidence="8" id="KW-1185">Reference proteome</keyword>
<dbReference type="Gene3D" id="3.40.50.300">
    <property type="entry name" value="P-loop containing nucleotide triphosphate hydrolases"/>
    <property type="match status" value="1"/>
</dbReference>
<dbReference type="EMBL" id="JAMSHJ010000005">
    <property type="protein sequence ID" value="KAI5408412.1"/>
    <property type="molecule type" value="Genomic_DNA"/>
</dbReference>
<feature type="domain" description="Disease resistance protein At4g27190-like leucine-rich repeats" evidence="6">
    <location>
        <begin position="1206"/>
        <end position="1287"/>
    </location>
</feature>
<sequence length="1720" mass="197727">MEKLINEGLKEFRYICCFTCIAKELEEEKVWLEAERTAVGQRVKVAKRRGEDVEANALFWEEEADKLIQEDTKTNQKCFIGLFPNCIWRYRRGKELANKKDQIKKLMEIGKELTIGLPAPLPDVERYSSRHYISFKSRECKYKELLDALEDDNNYIIGLQGMGGTGKTTLAKEVGKKLKQSTQFTSIIDTTVSFSPDIKKIQDDIAGPLGLKFDDCSESDRPKKLWKRLTNGEKILLILDDVWGDIDFEEIGIPYIDNHKGCRILVTTRNVLVCNKLGCSKTIKLELLSEDEAWEMFKWYAGLTEISTKSLLDKGHKIANECKRLPIAIAVIASSLRGEQRQDEWNAALKSLQKHMSMHGVDDELAKIYKCLKFSYDNMKNEKAKSLFLLCSVFREDEDIFIHRLVRLAIGGGILGEDYGSYEDARSQVVIAKNKLFDSCLLLGAGKYRVKMHDLVRDAAQWIANKEIQTINLYDKNQKAMLEREKNFKYLLWEGKVKDVLSCKLDSSKLEILIVIMYKDGDYHDEKTEVPNSFFENISGLRVFHLFSDFYGAPLSLPQSIQSLKNIRSLLFNRLDLGDISILGNLQSLETLDLDVCKIIELPDVLAKLHNLRLLYLRSCEIRRNNPFKVIEGCSSLEELYFIDSFNDCCREISFPMLQRFIVDDNQRFVDDSPSKCVSLLHQENEHLLSEKKLKDCIQAAEVLILRTIWRGWINIIPEIVPMDHGMNDLVELRLSCISQLKRLIDTKHDNSQETTVFSKLVVLELKEMASLEELCNAPLSFDSLKNLEQLIIQECKQLQSLFMCNLNLCNLKRLLLIGCPTLISLFQLTTSRSLTSLEELTIIRCRNLEYIITDERKEKEPRGEIVVDDDNDSKRSHGSMFPKLKDLRIEQCHGLKFIFPFLSIQDLPALESFSIFGCEKLQYIFGQYVQLGSLKQMDLGDLRNLINIFPKCHLTTSSEPKKDRVFLWTDICCFGKKYRHKSMSFTSTEIPVVFEDKHHDCLTEWVTLSTSVMESKSYSLGIWERVQYFLTQSLFMWNIKDIVLVDIPKIESLFILSIAPRILLETLTIRDCKELKHIIIDTGDHENGGNNLHSVFPKLKNVQIETCMKLEYIFGHYSDARQNHNEIHLQLQALERLYLKHLPSLVATCPQHYRTIFPLLEDLFVENCLQFAIKSIGDLTIKKELSGNMDHFLALKSLKLYYWKVEHIYFLNKEVHEQQMNLGLQYILLHELPTTTCLLVGPKNSFSLNHLTVIKIRRCEKLEIVFSTSILRCLPQLVALRIVECKELKHIIEDDLENDKSINFESTNTYFPKLEILIVGNCNKLKCVFPTSVCKELPKLKVLIIREAYELQQIFKTEGDDQKLEIPNLEVVSFINLPNLSDAQKVHFEAINYRLVQNCHNFSLTSASKSDTTDNIIDSFYNIDSEFYTELVVLLQLQQIKEVYKSHYTCNESPTSEITREFADGVGVEAEAALGHILTSSQMLLNEQSMDQQLLTNKQHSLGETETTNKPQLEGSVTPPEKTLAANSSTISETKKEQPIQLLGPKQMEDVDCQVATTSLSIVTTENNDEGEESLNIFLETNDEGEDPLIKLSETNDEVSEDSSQIDENLSELEQLASKKHLNDENLCLLNDFLAKHPCVRLRDTSLSNRYKGYAYNLLAELLKFLQTHSLVDVLGSRRSELFELLQDVRSFAFDKDWLDGVERRIIQQDGDLNAPIGY</sequence>
<reference evidence="7 8" key="1">
    <citation type="journal article" date="2022" name="Nat. Genet.">
        <title>Improved pea reference genome and pan-genome highlight genomic features and evolutionary characteristics.</title>
        <authorList>
            <person name="Yang T."/>
            <person name="Liu R."/>
            <person name="Luo Y."/>
            <person name="Hu S."/>
            <person name="Wang D."/>
            <person name="Wang C."/>
            <person name="Pandey M.K."/>
            <person name="Ge S."/>
            <person name="Xu Q."/>
            <person name="Li N."/>
            <person name="Li G."/>
            <person name="Huang Y."/>
            <person name="Saxena R.K."/>
            <person name="Ji Y."/>
            <person name="Li M."/>
            <person name="Yan X."/>
            <person name="He Y."/>
            <person name="Liu Y."/>
            <person name="Wang X."/>
            <person name="Xiang C."/>
            <person name="Varshney R.K."/>
            <person name="Ding H."/>
            <person name="Gao S."/>
            <person name="Zong X."/>
        </authorList>
    </citation>
    <scope>NUCLEOTIDE SEQUENCE [LARGE SCALE GENOMIC DNA]</scope>
    <source>
        <strain evidence="7 8">cv. Zhongwan 6</strain>
    </source>
</reference>
<evidence type="ECO:0000256" key="1">
    <source>
        <dbReference type="ARBA" id="ARBA00008894"/>
    </source>
</evidence>
<proteinExistence type="inferred from homology"/>
<dbReference type="PANTHER" id="PTHR33463:SF105">
    <property type="entry name" value="AND NB-ARC DOMAIN DISEASE RESISTANCE PROTEIN, PUTATIVE-RELATED"/>
    <property type="match status" value="1"/>
</dbReference>
<dbReference type="GO" id="GO:0005524">
    <property type="term" value="F:ATP binding"/>
    <property type="evidence" value="ECO:0007669"/>
    <property type="project" value="UniProtKB-KW"/>
</dbReference>
<dbReference type="InterPro" id="IPR002182">
    <property type="entry name" value="NB-ARC"/>
</dbReference>
<keyword evidence="3" id="KW-0611">Plant defense</keyword>
<evidence type="ECO:0000259" key="5">
    <source>
        <dbReference type="Pfam" id="PF00931"/>
    </source>
</evidence>
<feature type="domain" description="Disease resistance protein At4g27190-like leucine-rich repeats" evidence="6">
    <location>
        <begin position="1065"/>
        <end position="1171"/>
    </location>
</feature>
<comment type="caution">
    <text evidence="7">The sequence shown here is derived from an EMBL/GenBank/DDBJ whole genome shotgun (WGS) entry which is preliminary data.</text>
</comment>
<keyword evidence="2" id="KW-0547">Nucleotide-binding</keyword>
<evidence type="ECO:0000313" key="8">
    <source>
        <dbReference type="Proteomes" id="UP001058974"/>
    </source>
</evidence>
<evidence type="ECO:0000256" key="4">
    <source>
        <dbReference type="ARBA" id="ARBA00022840"/>
    </source>
</evidence>
<dbReference type="InterPro" id="IPR050905">
    <property type="entry name" value="Plant_NBS-LRR"/>
</dbReference>
<dbReference type="Pfam" id="PF00931">
    <property type="entry name" value="NB-ARC"/>
    <property type="match status" value="1"/>
</dbReference>
<dbReference type="FunFam" id="3.40.50.300:FF:001091">
    <property type="entry name" value="Probable disease resistance protein At1g61300"/>
    <property type="match status" value="1"/>
</dbReference>
<name>A0A9D5AED1_PEA</name>
<dbReference type="SUPFAM" id="SSF52047">
    <property type="entry name" value="RNI-like"/>
    <property type="match status" value="1"/>
</dbReference>
<protein>
    <submittedName>
        <fullName evidence="7">Uncharacterized protein</fullName>
    </submittedName>
</protein>
<gene>
    <name evidence="7" type="ORF">KIW84_054297</name>
</gene>
<dbReference type="GO" id="GO:0043531">
    <property type="term" value="F:ADP binding"/>
    <property type="evidence" value="ECO:0007669"/>
    <property type="project" value="InterPro"/>
</dbReference>
<dbReference type="Gene3D" id="1.10.8.430">
    <property type="entry name" value="Helical domain of apoptotic protease-activating factors"/>
    <property type="match status" value="1"/>
</dbReference>
<feature type="domain" description="NB-ARC" evidence="5">
    <location>
        <begin position="143"/>
        <end position="301"/>
    </location>
</feature>